<dbReference type="GO" id="GO:0004674">
    <property type="term" value="F:protein serine/threonine kinase activity"/>
    <property type="evidence" value="ECO:0007669"/>
    <property type="project" value="UniProtKB-KW"/>
</dbReference>
<organism evidence="8 9">
    <name type="scientific">Reticulomyxa filosa</name>
    <dbReference type="NCBI Taxonomy" id="46433"/>
    <lineage>
        <taxon>Eukaryota</taxon>
        <taxon>Sar</taxon>
        <taxon>Rhizaria</taxon>
        <taxon>Retaria</taxon>
        <taxon>Foraminifera</taxon>
        <taxon>Monothalamids</taxon>
        <taxon>Reticulomyxidae</taxon>
        <taxon>Reticulomyxa</taxon>
    </lineage>
</organism>
<accession>X6M5Y9</accession>
<dbReference type="GO" id="GO:0005524">
    <property type="term" value="F:ATP binding"/>
    <property type="evidence" value="ECO:0007669"/>
    <property type="project" value="UniProtKB-UniRule"/>
</dbReference>
<keyword evidence="9" id="KW-1185">Reference proteome</keyword>
<dbReference type="InterPro" id="IPR011009">
    <property type="entry name" value="Kinase-like_dom_sf"/>
</dbReference>
<evidence type="ECO:0000256" key="6">
    <source>
        <dbReference type="PROSITE-ProRule" id="PRU10141"/>
    </source>
</evidence>
<comment type="caution">
    <text evidence="8">The sequence shown here is derived from an EMBL/GenBank/DDBJ whole genome shotgun (WGS) entry which is preliminary data.</text>
</comment>
<evidence type="ECO:0000256" key="5">
    <source>
        <dbReference type="ARBA" id="ARBA00022840"/>
    </source>
</evidence>
<evidence type="ECO:0000256" key="2">
    <source>
        <dbReference type="ARBA" id="ARBA00022679"/>
    </source>
</evidence>
<dbReference type="InterPro" id="IPR000719">
    <property type="entry name" value="Prot_kinase_dom"/>
</dbReference>
<dbReference type="PROSITE" id="PS50011">
    <property type="entry name" value="PROTEIN_KINASE_DOM"/>
    <property type="match status" value="1"/>
</dbReference>
<sequence>MCEAKLLLLAMTAKDFEALLGPVIEVIDGRIKHYKRMTEAFEKEQKEAHLIKILRGKSATGNAEGEAEADVDALENVDENENESEGSVFRLENEEDEIDVALRRDKVCGLNELVTIGVLGKGAFGLVSLVEDPYTKKTYALKAIKKCQVVDLKQQAHIISEKRVMEKMFNRFLVNLHCTYKDKLRIYFLLDACLGGELFTILRRKRYFDEITAKFYTACVGIV</sequence>
<feature type="non-terminal residue" evidence="8">
    <location>
        <position position="223"/>
    </location>
</feature>
<keyword evidence="1" id="KW-0723">Serine/threonine-protein kinase</keyword>
<dbReference type="PANTHER" id="PTHR24353">
    <property type="entry name" value="CYCLIC NUCLEOTIDE-DEPENDENT PROTEIN KINASE"/>
    <property type="match status" value="1"/>
</dbReference>
<dbReference type="Gene3D" id="3.30.200.20">
    <property type="entry name" value="Phosphorylase Kinase, domain 1"/>
    <property type="match status" value="1"/>
</dbReference>
<dbReference type="Pfam" id="PF00069">
    <property type="entry name" value="Pkinase"/>
    <property type="match status" value="1"/>
</dbReference>
<reference evidence="8 9" key="1">
    <citation type="journal article" date="2013" name="Curr. Biol.">
        <title>The Genome of the Foraminiferan Reticulomyxa filosa.</title>
        <authorList>
            <person name="Glockner G."/>
            <person name="Hulsmann N."/>
            <person name="Schleicher M."/>
            <person name="Noegel A.A."/>
            <person name="Eichinger L."/>
            <person name="Gallinger C."/>
            <person name="Pawlowski J."/>
            <person name="Sierra R."/>
            <person name="Euteneuer U."/>
            <person name="Pillet L."/>
            <person name="Moustafa A."/>
            <person name="Platzer M."/>
            <person name="Groth M."/>
            <person name="Szafranski K."/>
            <person name="Schliwa M."/>
        </authorList>
    </citation>
    <scope>NUCLEOTIDE SEQUENCE [LARGE SCALE GENOMIC DNA]</scope>
</reference>
<evidence type="ECO:0000256" key="1">
    <source>
        <dbReference type="ARBA" id="ARBA00022527"/>
    </source>
</evidence>
<dbReference type="Proteomes" id="UP000023152">
    <property type="component" value="Unassembled WGS sequence"/>
</dbReference>
<evidence type="ECO:0000313" key="9">
    <source>
        <dbReference type="Proteomes" id="UP000023152"/>
    </source>
</evidence>
<name>X6M5Y9_RETFI</name>
<feature type="domain" description="Protein kinase" evidence="7">
    <location>
        <begin position="113"/>
        <end position="223"/>
    </location>
</feature>
<dbReference type="OrthoDB" id="6723712at2759"/>
<evidence type="ECO:0000256" key="3">
    <source>
        <dbReference type="ARBA" id="ARBA00022741"/>
    </source>
</evidence>
<proteinExistence type="predicted"/>
<gene>
    <name evidence="8" type="ORF">RFI_27991</name>
</gene>
<dbReference type="AlphaFoldDB" id="X6M5Y9"/>
<dbReference type="EMBL" id="ASPP01024092">
    <property type="protein sequence ID" value="ETO09388.1"/>
    <property type="molecule type" value="Genomic_DNA"/>
</dbReference>
<dbReference type="SUPFAM" id="SSF56112">
    <property type="entry name" value="Protein kinase-like (PK-like)"/>
    <property type="match status" value="1"/>
</dbReference>
<dbReference type="PROSITE" id="PS00107">
    <property type="entry name" value="PROTEIN_KINASE_ATP"/>
    <property type="match status" value="1"/>
</dbReference>
<keyword evidence="3 6" id="KW-0547">Nucleotide-binding</keyword>
<keyword evidence="4" id="KW-0418">Kinase</keyword>
<protein>
    <recommendedName>
        <fullName evidence="7">Protein kinase domain-containing protein</fullName>
    </recommendedName>
</protein>
<dbReference type="InterPro" id="IPR017441">
    <property type="entry name" value="Protein_kinase_ATP_BS"/>
</dbReference>
<keyword evidence="2" id="KW-0808">Transferase</keyword>
<evidence type="ECO:0000259" key="7">
    <source>
        <dbReference type="PROSITE" id="PS50011"/>
    </source>
</evidence>
<dbReference type="PANTHER" id="PTHR24353:SF147">
    <property type="entry name" value="CGMP-DEPENDENT SERINE_THREONIN PROTEIN KINASE-RELATED"/>
    <property type="match status" value="1"/>
</dbReference>
<keyword evidence="5 6" id="KW-0067">ATP-binding</keyword>
<dbReference type="OMA" id="RIKHYKR"/>
<evidence type="ECO:0000313" key="8">
    <source>
        <dbReference type="EMBL" id="ETO09388.1"/>
    </source>
</evidence>
<dbReference type="Gene3D" id="1.10.510.10">
    <property type="entry name" value="Transferase(Phosphotransferase) domain 1"/>
    <property type="match status" value="1"/>
</dbReference>
<feature type="binding site" evidence="6">
    <location>
        <position position="146"/>
    </location>
    <ligand>
        <name>ATP</name>
        <dbReference type="ChEBI" id="CHEBI:30616"/>
    </ligand>
</feature>
<evidence type="ECO:0000256" key="4">
    <source>
        <dbReference type="ARBA" id="ARBA00022777"/>
    </source>
</evidence>